<sequence>MDGPGDILPSVGARFGAKPALVTATRTLTFAELDALSDRVAAGLAARGVRAGRPVSLYAQNRWEWVVAHHGALKAGAVVNPVNVMLTPEELAFVLRDCGAAAVFTSAEQAPTVLELTRDLPELQMVVAFGEANGAVAFDELLTGDDPVPQITVDPDAPSTIGYTSGTTGHPKGAVQSHRAVLLNCALTATMHGRRPDDVVVTALPAPHVYGNVVINGTFLAGGTVVLMERFAPGEALRLIGEHRATLFEGVPAMYAMLLADPGLADADLSSLTRCTVGGQTIPLSTIERWQDRSGAPLIELWGMTEVAGLGTTHALYAPPVPGSIGVALPGIELRIADLEDVSRDAPAGEPGELMVRGPIVMSGYHGNPEATAETIEPDGWLHTGDVATMDATGHVFVVDRRKNMIITGGYNVYPAEVERVLAAHPKVAMVAAGPVPDAVRGELACAYVVPVAGTDPTEEELLAYAGEHLAAYKRPRLVRFVEALPATSTGKIMRRELIKQFTP</sequence>
<dbReference type="PROSITE" id="PS00455">
    <property type="entry name" value="AMP_BINDING"/>
    <property type="match status" value="1"/>
</dbReference>
<dbReference type="Gene3D" id="3.40.50.12780">
    <property type="entry name" value="N-terminal domain of ligase-like"/>
    <property type="match status" value="1"/>
</dbReference>
<dbReference type="PANTHER" id="PTHR43767:SF12">
    <property type="entry name" value="AMP-DEPENDENT SYNTHETASE AND LIGASE"/>
    <property type="match status" value="1"/>
</dbReference>
<proteinExistence type="predicted"/>
<comment type="caution">
    <text evidence="3">The sequence shown here is derived from an EMBL/GenBank/DDBJ whole genome shotgun (WGS) entry which is preliminary data.</text>
</comment>
<feature type="domain" description="AMP-binding enzyme C-terminal" evidence="2">
    <location>
        <begin position="417"/>
        <end position="492"/>
    </location>
</feature>
<dbReference type="RefSeq" id="WP_274234266.1">
    <property type="nucleotide sequence ID" value="NZ_BAABHQ010000018.1"/>
</dbReference>
<reference evidence="4" key="1">
    <citation type="journal article" date="2019" name="Int. J. Syst. Evol. Microbiol.">
        <title>The Global Catalogue of Microorganisms (GCM) 10K type strain sequencing project: providing services to taxonomists for standard genome sequencing and annotation.</title>
        <authorList>
            <consortium name="The Broad Institute Genomics Platform"/>
            <consortium name="The Broad Institute Genome Sequencing Center for Infectious Disease"/>
            <person name="Wu L."/>
            <person name="Ma J."/>
        </authorList>
    </citation>
    <scope>NUCLEOTIDE SEQUENCE [LARGE SCALE GENOMIC DNA]</scope>
    <source>
        <strain evidence="4">JCM 17983</strain>
    </source>
</reference>
<dbReference type="InterPro" id="IPR020845">
    <property type="entry name" value="AMP-binding_CS"/>
</dbReference>
<dbReference type="PANTHER" id="PTHR43767">
    <property type="entry name" value="LONG-CHAIN-FATTY-ACID--COA LIGASE"/>
    <property type="match status" value="1"/>
</dbReference>
<keyword evidence="4" id="KW-1185">Reference proteome</keyword>
<evidence type="ECO:0000259" key="2">
    <source>
        <dbReference type="Pfam" id="PF13193"/>
    </source>
</evidence>
<organism evidence="3 4">
    <name type="scientific">Actinomycetospora straminea</name>
    <dbReference type="NCBI Taxonomy" id="663607"/>
    <lineage>
        <taxon>Bacteria</taxon>
        <taxon>Bacillati</taxon>
        <taxon>Actinomycetota</taxon>
        <taxon>Actinomycetes</taxon>
        <taxon>Pseudonocardiales</taxon>
        <taxon>Pseudonocardiaceae</taxon>
        <taxon>Actinomycetospora</taxon>
    </lineage>
</organism>
<dbReference type="Pfam" id="PF13193">
    <property type="entry name" value="AMP-binding_C"/>
    <property type="match status" value="1"/>
</dbReference>
<evidence type="ECO:0000313" key="4">
    <source>
        <dbReference type="Proteomes" id="UP001500457"/>
    </source>
</evidence>
<dbReference type="Gene3D" id="3.30.300.30">
    <property type="match status" value="1"/>
</dbReference>
<keyword evidence="3" id="KW-0436">Ligase</keyword>
<dbReference type="InterPro" id="IPR000873">
    <property type="entry name" value="AMP-dep_synth/lig_dom"/>
</dbReference>
<feature type="domain" description="AMP-dependent synthetase/ligase" evidence="1">
    <location>
        <begin position="13"/>
        <end position="366"/>
    </location>
</feature>
<dbReference type="EMBL" id="BAABHQ010000018">
    <property type="protein sequence ID" value="GAA4890263.1"/>
    <property type="molecule type" value="Genomic_DNA"/>
</dbReference>
<accession>A0ABP9EYJ6</accession>
<gene>
    <name evidence="3" type="ORF">GCM10023203_49640</name>
</gene>
<dbReference type="GO" id="GO:0016874">
    <property type="term" value="F:ligase activity"/>
    <property type="evidence" value="ECO:0007669"/>
    <property type="project" value="UniProtKB-KW"/>
</dbReference>
<dbReference type="Proteomes" id="UP001500457">
    <property type="component" value="Unassembled WGS sequence"/>
</dbReference>
<dbReference type="SUPFAM" id="SSF56801">
    <property type="entry name" value="Acetyl-CoA synthetase-like"/>
    <property type="match status" value="1"/>
</dbReference>
<dbReference type="InterPro" id="IPR050237">
    <property type="entry name" value="ATP-dep_AMP-bd_enzyme"/>
</dbReference>
<dbReference type="Pfam" id="PF00501">
    <property type="entry name" value="AMP-binding"/>
    <property type="match status" value="1"/>
</dbReference>
<evidence type="ECO:0000259" key="1">
    <source>
        <dbReference type="Pfam" id="PF00501"/>
    </source>
</evidence>
<name>A0ABP9EYJ6_9PSEU</name>
<evidence type="ECO:0000313" key="3">
    <source>
        <dbReference type="EMBL" id="GAA4890263.1"/>
    </source>
</evidence>
<dbReference type="InterPro" id="IPR042099">
    <property type="entry name" value="ANL_N_sf"/>
</dbReference>
<dbReference type="InterPro" id="IPR025110">
    <property type="entry name" value="AMP-bd_C"/>
</dbReference>
<dbReference type="InterPro" id="IPR045851">
    <property type="entry name" value="AMP-bd_C_sf"/>
</dbReference>
<protein>
    <submittedName>
        <fullName evidence="3">Long-chain fatty acid--CoA ligase</fullName>
    </submittedName>
</protein>